<proteinExistence type="predicted"/>
<evidence type="ECO:0000313" key="3">
    <source>
        <dbReference type="Proteomes" id="UP000716291"/>
    </source>
</evidence>
<evidence type="ECO:0000313" key="2">
    <source>
        <dbReference type="EMBL" id="KAG1302188.1"/>
    </source>
</evidence>
<feature type="region of interest" description="Disordered" evidence="1">
    <location>
        <begin position="22"/>
        <end position="45"/>
    </location>
</feature>
<dbReference type="EMBL" id="JAANQT010002577">
    <property type="protein sequence ID" value="KAG1302188.1"/>
    <property type="molecule type" value="Genomic_DNA"/>
</dbReference>
<evidence type="ECO:0008006" key="4">
    <source>
        <dbReference type="Google" id="ProtNLM"/>
    </source>
</evidence>
<organism evidence="2 3">
    <name type="scientific">Rhizopus oryzae</name>
    <name type="common">Mucormycosis agent</name>
    <name type="synonym">Rhizopus arrhizus var. delemar</name>
    <dbReference type="NCBI Taxonomy" id="64495"/>
    <lineage>
        <taxon>Eukaryota</taxon>
        <taxon>Fungi</taxon>
        <taxon>Fungi incertae sedis</taxon>
        <taxon>Mucoromycota</taxon>
        <taxon>Mucoromycotina</taxon>
        <taxon>Mucoromycetes</taxon>
        <taxon>Mucorales</taxon>
        <taxon>Mucorineae</taxon>
        <taxon>Rhizopodaceae</taxon>
        <taxon>Rhizopus</taxon>
    </lineage>
</organism>
<reference evidence="2" key="1">
    <citation type="journal article" date="2020" name="Microb. Genom.">
        <title>Genetic diversity of clinical and environmental Mucorales isolates obtained from an investigation of mucormycosis cases among solid organ transplant recipients.</title>
        <authorList>
            <person name="Nguyen M.H."/>
            <person name="Kaul D."/>
            <person name="Muto C."/>
            <person name="Cheng S.J."/>
            <person name="Richter R.A."/>
            <person name="Bruno V.M."/>
            <person name="Liu G."/>
            <person name="Beyhan S."/>
            <person name="Sundermann A.J."/>
            <person name="Mounaud S."/>
            <person name="Pasculle A.W."/>
            <person name="Nierman W.C."/>
            <person name="Driscoll E."/>
            <person name="Cumbie R."/>
            <person name="Clancy C.J."/>
            <person name="Dupont C.L."/>
        </authorList>
    </citation>
    <scope>NUCLEOTIDE SEQUENCE</scope>
    <source>
        <strain evidence="2">GL11</strain>
    </source>
</reference>
<evidence type="ECO:0000256" key="1">
    <source>
        <dbReference type="SAM" id="MobiDB-lite"/>
    </source>
</evidence>
<dbReference type="OrthoDB" id="2202437at2759"/>
<sequence>MTTILGAISPFGVVNVSVRLPRQLPQSKKRKTPGGSKDISKGGTVTGHYFNFVSSILDVMDKHEEFKGNYLVMDNAPIHTHNDIRRLIESPWLWMHLPSTLFP</sequence>
<accession>A0A9P6X031</accession>
<name>A0A9P6X031_RHIOR</name>
<keyword evidence="3" id="KW-1185">Reference proteome</keyword>
<dbReference type="AlphaFoldDB" id="A0A9P6X031"/>
<dbReference type="Proteomes" id="UP000716291">
    <property type="component" value="Unassembled WGS sequence"/>
</dbReference>
<protein>
    <recommendedName>
        <fullName evidence="4">Tc1-like transposase DDE domain-containing protein</fullName>
    </recommendedName>
</protein>
<gene>
    <name evidence="2" type="ORF">G6F64_011144</name>
</gene>
<comment type="caution">
    <text evidence="2">The sequence shown here is derived from an EMBL/GenBank/DDBJ whole genome shotgun (WGS) entry which is preliminary data.</text>
</comment>